<keyword evidence="3" id="KW-1185">Reference proteome</keyword>
<reference evidence="3" key="1">
    <citation type="journal article" date="2019" name="Int. J. Syst. Evol. Microbiol.">
        <title>The Global Catalogue of Microorganisms (GCM) 10K type strain sequencing project: providing services to taxonomists for standard genome sequencing and annotation.</title>
        <authorList>
            <consortium name="The Broad Institute Genomics Platform"/>
            <consortium name="The Broad Institute Genome Sequencing Center for Infectious Disease"/>
            <person name="Wu L."/>
            <person name="Ma J."/>
        </authorList>
    </citation>
    <scope>NUCLEOTIDE SEQUENCE [LARGE SCALE GENOMIC DNA]</scope>
    <source>
        <strain evidence="3">JCM 30234</strain>
    </source>
</reference>
<dbReference type="EMBL" id="JBHTGR010000002">
    <property type="protein sequence ID" value="MFC7745904.1"/>
    <property type="molecule type" value="Genomic_DNA"/>
</dbReference>
<gene>
    <name evidence="2" type="ORF">ACFQU8_01430</name>
</gene>
<sequence length="166" mass="19222">MTTYYGKNRTKLEALLWSVALPGFGQLMNHSYLKGFVFIFLELLINVMGNFNEVIMLSFHGSIQEAIQQTNYAWLMFYPCIYFFAMWDAYKQAEGGSRPYAFIPFVFAAYFVTVGLIFSPHFELFGYLIGPMWLPMLGGLPLGLIIGGIIRWLLLKRMAKNWKDKR</sequence>
<keyword evidence="1" id="KW-0812">Transmembrane</keyword>
<evidence type="ECO:0000256" key="1">
    <source>
        <dbReference type="SAM" id="Phobius"/>
    </source>
</evidence>
<feature type="transmembrane region" description="Helical" evidence="1">
    <location>
        <begin position="71"/>
        <end position="90"/>
    </location>
</feature>
<evidence type="ECO:0000313" key="3">
    <source>
        <dbReference type="Proteomes" id="UP001596620"/>
    </source>
</evidence>
<dbReference type="Proteomes" id="UP001596620">
    <property type="component" value="Unassembled WGS sequence"/>
</dbReference>
<keyword evidence="1" id="KW-0472">Membrane</keyword>
<feature type="transmembrane region" description="Helical" evidence="1">
    <location>
        <begin position="132"/>
        <end position="154"/>
    </location>
</feature>
<protein>
    <submittedName>
        <fullName evidence="2">Uncharacterized protein</fullName>
    </submittedName>
</protein>
<feature type="transmembrane region" description="Helical" evidence="1">
    <location>
        <begin position="32"/>
        <end position="51"/>
    </location>
</feature>
<dbReference type="RefSeq" id="WP_382357494.1">
    <property type="nucleotide sequence ID" value="NZ_JBHTGR010000002.1"/>
</dbReference>
<organism evidence="2 3">
    <name type="scientific">Lentibacillus kimchii</name>
    <dbReference type="NCBI Taxonomy" id="1542911"/>
    <lineage>
        <taxon>Bacteria</taxon>
        <taxon>Bacillati</taxon>
        <taxon>Bacillota</taxon>
        <taxon>Bacilli</taxon>
        <taxon>Bacillales</taxon>
        <taxon>Bacillaceae</taxon>
        <taxon>Lentibacillus</taxon>
    </lineage>
</organism>
<accession>A0ABW2UQB2</accession>
<proteinExistence type="predicted"/>
<name>A0ABW2UQB2_9BACI</name>
<keyword evidence="1" id="KW-1133">Transmembrane helix</keyword>
<comment type="caution">
    <text evidence="2">The sequence shown here is derived from an EMBL/GenBank/DDBJ whole genome shotgun (WGS) entry which is preliminary data.</text>
</comment>
<feature type="transmembrane region" description="Helical" evidence="1">
    <location>
        <begin position="102"/>
        <end position="120"/>
    </location>
</feature>
<evidence type="ECO:0000313" key="2">
    <source>
        <dbReference type="EMBL" id="MFC7745904.1"/>
    </source>
</evidence>